<keyword evidence="5 6" id="KW-0472">Membrane</keyword>
<evidence type="ECO:0000256" key="4">
    <source>
        <dbReference type="ARBA" id="ARBA00022989"/>
    </source>
</evidence>
<protein>
    <recommendedName>
        <fullName evidence="6">GDT1 family protein</fullName>
    </recommendedName>
</protein>
<keyword evidence="8" id="KW-1185">Reference proteome</keyword>
<feature type="transmembrane region" description="Helical" evidence="6">
    <location>
        <begin position="76"/>
        <end position="99"/>
    </location>
</feature>
<evidence type="ECO:0000256" key="3">
    <source>
        <dbReference type="ARBA" id="ARBA00022692"/>
    </source>
</evidence>
<evidence type="ECO:0000256" key="2">
    <source>
        <dbReference type="ARBA" id="ARBA00009190"/>
    </source>
</evidence>
<comment type="similarity">
    <text evidence="2 6">Belongs to the GDT1 family.</text>
</comment>
<keyword evidence="3 6" id="KW-0812">Transmembrane</keyword>
<dbReference type="PANTHER" id="PTHR12608">
    <property type="entry name" value="TRANSMEMBRANE PROTEIN HTP-1 RELATED"/>
    <property type="match status" value="1"/>
</dbReference>
<dbReference type="AlphaFoldDB" id="K9ULS7"/>
<dbReference type="GO" id="GO:0016020">
    <property type="term" value="C:membrane"/>
    <property type="evidence" value="ECO:0007669"/>
    <property type="project" value="UniProtKB-SubCell"/>
</dbReference>
<proteinExistence type="inferred from homology"/>
<dbReference type="PROSITE" id="PS01214">
    <property type="entry name" value="UPF0016"/>
    <property type="match status" value="1"/>
</dbReference>
<reference evidence="7 8" key="1">
    <citation type="submission" date="2012-05" db="EMBL/GenBank/DDBJ databases">
        <title>Finished chromosome of genome of Chamaesiphon sp. PCC 6605.</title>
        <authorList>
            <consortium name="US DOE Joint Genome Institute"/>
            <person name="Gugger M."/>
            <person name="Coursin T."/>
            <person name="Rippka R."/>
            <person name="Tandeau De Marsac N."/>
            <person name="Huntemann M."/>
            <person name="Wei C.-L."/>
            <person name="Han J."/>
            <person name="Detter J.C."/>
            <person name="Han C."/>
            <person name="Tapia R."/>
            <person name="Chen A."/>
            <person name="Kyrpides N."/>
            <person name="Mavromatis K."/>
            <person name="Markowitz V."/>
            <person name="Szeto E."/>
            <person name="Ivanova N."/>
            <person name="Pagani I."/>
            <person name="Pati A."/>
            <person name="Goodwin L."/>
            <person name="Nordberg H.P."/>
            <person name="Cantor M.N."/>
            <person name="Hua S.X."/>
            <person name="Woyke T."/>
            <person name="Kerfeld C.A."/>
        </authorList>
    </citation>
    <scope>NUCLEOTIDE SEQUENCE [LARGE SCALE GENOMIC DNA]</scope>
    <source>
        <strain evidence="8">ATCC 27169 / PCC 6605</strain>
    </source>
</reference>
<dbReference type="PATRIC" id="fig|1173020.3.peg.5094"/>
<sequence>MLEAFTAALSLITASEIGDKTFFMAVILASRYPRKPVFLGVVVALAAMTVLSVWIGQLLMLLPKLVGQYLPPSLGFLTHISIEYVGAVLFFFFGIKLLYSARNMSRKTDIEVMAEAEEAIEDGERKFKQRNTAWKIFIESGVLTFVAEWGDRTQFATVTLAATKDSLGVMAGGIVGHAICALIAVIGGRAIASHISERTITIIGGLLFILLAIVTISFGR</sequence>
<dbReference type="Pfam" id="PF01169">
    <property type="entry name" value="GDT1"/>
    <property type="match status" value="2"/>
</dbReference>
<gene>
    <name evidence="7" type="ORF">Cha6605_4450</name>
</gene>
<evidence type="ECO:0000313" key="8">
    <source>
        <dbReference type="Proteomes" id="UP000010366"/>
    </source>
</evidence>
<organism evidence="7 8">
    <name type="scientific">Chamaesiphon minutus (strain ATCC 27169 / PCC 6605)</name>
    <dbReference type="NCBI Taxonomy" id="1173020"/>
    <lineage>
        <taxon>Bacteria</taxon>
        <taxon>Bacillati</taxon>
        <taxon>Cyanobacteriota</taxon>
        <taxon>Cyanophyceae</taxon>
        <taxon>Gomontiellales</taxon>
        <taxon>Chamaesiphonaceae</taxon>
        <taxon>Chamaesiphon</taxon>
    </lineage>
</organism>
<comment type="caution">
    <text evidence="6">Lacks conserved residue(s) required for the propagation of feature annotation.</text>
</comment>
<keyword evidence="4 6" id="KW-1133">Transmembrane helix</keyword>
<dbReference type="GO" id="GO:0046873">
    <property type="term" value="F:metal ion transmembrane transporter activity"/>
    <property type="evidence" value="ECO:0007669"/>
    <property type="project" value="InterPro"/>
</dbReference>
<evidence type="ECO:0000313" key="7">
    <source>
        <dbReference type="EMBL" id="AFY95381.1"/>
    </source>
</evidence>
<dbReference type="OrthoDB" id="9801356at2"/>
<dbReference type="PANTHER" id="PTHR12608:SF1">
    <property type="entry name" value="TRANSMEMBRANE PROTEIN 165"/>
    <property type="match status" value="1"/>
</dbReference>
<dbReference type="GO" id="GO:0006816">
    <property type="term" value="P:calcium ion transport"/>
    <property type="evidence" value="ECO:0007669"/>
    <property type="project" value="UniProtKB-ARBA"/>
</dbReference>
<dbReference type="KEGG" id="cmp:Cha6605_4450"/>
<dbReference type="STRING" id="1173020.Cha6605_4450"/>
<dbReference type="InterPro" id="IPR001727">
    <property type="entry name" value="GDT1-like"/>
</dbReference>
<name>K9ULS7_CHAP6</name>
<dbReference type="HOGENOM" id="CLU_040186_1_2_3"/>
<dbReference type="Proteomes" id="UP000010366">
    <property type="component" value="Chromosome"/>
</dbReference>
<feature type="transmembrane region" description="Helical" evidence="6">
    <location>
        <begin position="200"/>
        <end position="219"/>
    </location>
</feature>
<dbReference type="EMBL" id="CP003600">
    <property type="protein sequence ID" value="AFY95381.1"/>
    <property type="molecule type" value="Genomic_DNA"/>
</dbReference>
<feature type="transmembrane region" description="Helical" evidence="6">
    <location>
        <begin position="37"/>
        <end position="56"/>
    </location>
</feature>
<accession>K9ULS7</accession>
<evidence type="ECO:0000256" key="1">
    <source>
        <dbReference type="ARBA" id="ARBA00004141"/>
    </source>
</evidence>
<evidence type="ECO:0000256" key="5">
    <source>
        <dbReference type="ARBA" id="ARBA00023136"/>
    </source>
</evidence>
<feature type="transmembrane region" description="Helical" evidence="6">
    <location>
        <begin position="169"/>
        <end position="188"/>
    </location>
</feature>
<dbReference type="InterPro" id="IPR049555">
    <property type="entry name" value="GDT1-like_CS"/>
</dbReference>
<dbReference type="eggNOG" id="COG2119">
    <property type="taxonomic scope" value="Bacteria"/>
</dbReference>
<evidence type="ECO:0000256" key="6">
    <source>
        <dbReference type="RuleBase" id="RU365102"/>
    </source>
</evidence>
<dbReference type="RefSeq" id="WP_015161485.1">
    <property type="nucleotide sequence ID" value="NC_019697.1"/>
</dbReference>
<comment type="subcellular location">
    <subcellularLocation>
        <location evidence="1 6">Membrane</location>
        <topology evidence="1 6">Multi-pass membrane protein</topology>
    </subcellularLocation>
</comment>